<dbReference type="EMBL" id="FN823234">
    <property type="protein sequence ID" value="CBL94136.1"/>
    <property type="molecule type" value="Genomic_DNA"/>
</dbReference>
<feature type="region of interest" description="Disordered" evidence="1">
    <location>
        <begin position="179"/>
        <end position="212"/>
    </location>
</feature>
<dbReference type="AlphaFoldDB" id="E4Z8L3"/>
<proteinExistence type="predicted"/>
<evidence type="ECO:0000256" key="1">
    <source>
        <dbReference type="SAM" id="MobiDB-lite"/>
    </source>
</evidence>
<evidence type="ECO:0000313" key="2">
    <source>
        <dbReference type="EMBL" id="CBL94136.1"/>
    </source>
</evidence>
<sequence>MTKIRIYNDETKFKRICAQHIEISMEKQEKDKNLSLESMNKYSWQTIQAKEIPFRLDIQNSSDLNHIDHASEAKSADATIPKHCKNCQFSVKNRRHLQKEFGKSMYSQAALLYQPMSSEELPKELGNLVSSEEALQKEFGKSMSSQAAIPDQLMSSEEALPNKLRKLLSTKEALLRELGTSMSFGEAPPKELGTPMTTYGSIGTDLTEKQNS</sequence>
<accession>E4Z8L3</accession>
<protein>
    <submittedName>
        <fullName evidence="2">Uncharacterized protein</fullName>
    </submittedName>
</protein>
<organism evidence="2">
    <name type="scientific">Malus domestica</name>
    <name type="common">Apple</name>
    <name type="synonym">Pyrus malus</name>
    <dbReference type="NCBI Taxonomy" id="3750"/>
    <lineage>
        <taxon>Eukaryota</taxon>
        <taxon>Viridiplantae</taxon>
        <taxon>Streptophyta</taxon>
        <taxon>Embryophyta</taxon>
        <taxon>Tracheophyta</taxon>
        <taxon>Spermatophyta</taxon>
        <taxon>Magnoliopsida</taxon>
        <taxon>eudicotyledons</taxon>
        <taxon>Gunneridae</taxon>
        <taxon>Pentapetalae</taxon>
        <taxon>rosids</taxon>
        <taxon>fabids</taxon>
        <taxon>Rosales</taxon>
        <taxon>Rosaceae</taxon>
        <taxon>Amygdaloideae</taxon>
        <taxon>Maleae</taxon>
        <taxon>Malus</taxon>
    </lineage>
</organism>
<reference evidence="2" key="1">
    <citation type="submission" date="2010-04" db="EMBL/GenBank/DDBJ databases">
        <title>Genomic organization of the Mal d 1 gene cluster on apple (Malus x domestica) linkage group 16.</title>
        <authorList>
            <person name="Pagliarani G."/>
            <person name="Paris R."/>
            <person name="Arens P."/>
            <person name="Tartarini S."/>
            <person name="Peters S."/>
            <person name="van de Weg E."/>
        </authorList>
    </citation>
    <scope>NUCLEOTIDE SEQUENCE</scope>
</reference>
<name>E4Z8L3_MALDO</name>